<evidence type="ECO:0000256" key="1">
    <source>
        <dbReference type="SAM" id="MobiDB-lite"/>
    </source>
</evidence>
<dbReference type="RefSeq" id="WP_228790109.1">
    <property type="nucleotide sequence ID" value="NZ_CP031418.1"/>
</dbReference>
<dbReference type="Proteomes" id="UP000057820">
    <property type="component" value="Chromosome 1"/>
</dbReference>
<gene>
    <name evidence="2" type="ORF">ERS450000_00578</name>
</gene>
<organism evidence="2 3">
    <name type="scientific">Nocardia farcinica</name>
    <dbReference type="NCBI Taxonomy" id="37329"/>
    <lineage>
        <taxon>Bacteria</taxon>
        <taxon>Bacillati</taxon>
        <taxon>Actinomycetota</taxon>
        <taxon>Actinomycetes</taxon>
        <taxon>Mycobacteriales</taxon>
        <taxon>Nocardiaceae</taxon>
        <taxon>Nocardia</taxon>
    </lineage>
</organism>
<proteinExistence type="predicted"/>
<reference evidence="3" key="1">
    <citation type="submission" date="2015-03" db="EMBL/GenBank/DDBJ databases">
        <authorList>
            <consortium name="Pathogen Informatics"/>
        </authorList>
    </citation>
    <scope>NUCLEOTIDE SEQUENCE [LARGE SCALE GENOMIC DNA]</scope>
    <source>
        <strain evidence="3">NCTC11134</strain>
    </source>
</reference>
<dbReference type="EMBL" id="LN868938">
    <property type="protein sequence ID" value="CRY74275.1"/>
    <property type="molecule type" value="Genomic_DNA"/>
</dbReference>
<feature type="region of interest" description="Disordered" evidence="1">
    <location>
        <begin position="1"/>
        <end position="24"/>
    </location>
</feature>
<evidence type="ECO:0000313" key="3">
    <source>
        <dbReference type="Proteomes" id="UP000057820"/>
    </source>
</evidence>
<sequence>MYDQPFAGALPESTSGTVRAGRRTIGDPLATGEFRRNGVPVWAGIGRPVPVGERTGWRCRVRVERGSRLEQSQVVAPTEREVLRMALELVSTRLGMTEAQFLDGALIRSNASGYLLAAAR</sequence>
<dbReference type="AlphaFoldDB" id="A0A0H5NEG5"/>
<protein>
    <submittedName>
        <fullName evidence="2">Uncharacterized protein</fullName>
    </submittedName>
</protein>
<evidence type="ECO:0000313" key="2">
    <source>
        <dbReference type="EMBL" id="CRY74275.1"/>
    </source>
</evidence>
<dbReference type="KEGG" id="nfr:ERS450000_00578"/>
<name>A0A0H5NEG5_NOCFR</name>
<accession>A0A0H5NEG5</accession>